<sequence>MSTTGIAGPGPLVTLGARVAVPARMRTAILRRSLREHPGPAVAGLCGLLAAVWLIRYAVRGDQHTLSILAGTWVLGWIVLPLLLGGGRGRIRPSHLRLEPIGGFAAAAGLLAASAVGIGPAVSLVALTALPVHAARYGPRAFVITAFGALLLWLIGLIGSAVALEAVGHAGGPAGAILTGVFTGTVMGVLGSIWAVAPWLTLLLVAGPPGEVVHTMRFVPSGWPISAVLGPPDRRFWMLSGLVALVLLCAVAYVALVRRSLSGTAGFRPKPPRGTLTPAKAGGDAAARPVLSGVAAPPAPAADSPPAGNGVTPYSVLLPRETATTRRSDRAAWLPAPVRAVAGRELHTWARHPLRLQYLAFAVVYGVLLAGLPLLADVDLLAPWAGALTVLWAAAMSAGLVGLDGTALWLPFTTPGGERAEVRGRAVAWLALAVPIALLLTLAGVLTAPGVDPLPALTVLPAFLGAGATFPVWVSLLRVRPVPDPRHPTAADNPTDIISVLVAAGAGLVAAAPGFALLVWGPDGLRWLAPLAGLACGAAAWWGGVWLADDRLARHRTEVLTAAGQRTRPPEPPIPLTWDADWYRENRATAWALILLTVGWIPVIPQGLMVLAFGIDGGWIIASHLEGAARTGVALAMVALGGAMLLTGLVLWGRRPGRAEA</sequence>
<protein>
    <recommendedName>
        <fullName evidence="4">ABC-2 type transport system permease protein</fullName>
    </recommendedName>
</protein>
<feature type="transmembrane region" description="Helical" evidence="1">
    <location>
        <begin position="65"/>
        <end position="84"/>
    </location>
</feature>
<gene>
    <name evidence="2" type="ORF">I4J89_06760</name>
</gene>
<feature type="transmembrane region" description="Helical" evidence="1">
    <location>
        <begin position="426"/>
        <end position="448"/>
    </location>
</feature>
<keyword evidence="1" id="KW-1133">Transmembrane helix</keyword>
<accession>A0A931C6S2</accession>
<feature type="transmembrane region" description="Helical" evidence="1">
    <location>
        <begin position="590"/>
        <end position="613"/>
    </location>
</feature>
<feature type="transmembrane region" description="Helical" evidence="1">
    <location>
        <begin position="142"/>
        <end position="164"/>
    </location>
</feature>
<dbReference type="Proteomes" id="UP000598146">
    <property type="component" value="Unassembled WGS sequence"/>
</dbReference>
<evidence type="ECO:0000313" key="2">
    <source>
        <dbReference type="EMBL" id="MBG0561161.1"/>
    </source>
</evidence>
<proteinExistence type="predicted"/>
<feature type="transmembrane region" description="Helical" evidence="1">
    <location>
        <begin position="176"/>
        <end position="197"/>
    </location>
</feature>
<feature type="transmembrane region" description="Helical" evidence="1">
    <location>
        <begin position="41"/>
        <end position="59"/>
    </location>
</feature>
<reference evidence="2" key="1">
    <citation type="submission" date="2020-11" db="EMBL/GenBank/DDBJ databases">
        <title>Isolation and identification of active actinomycetes.</title>
        <authorList>
            <person name="Sun X."/>
        </authorList>
    </citation>
    <scope>NUCLEOTIDE SEQUENCE</scope>
    <source>
        <strain evidence="2">NEAU-A11</strain>
    </source>
</reference>
<feature type="transmembrane region" description="Helical" evidence="1">
    <location>
        <begin position="527"/>
        <end position="548"/>
    </location>
</feature>
<comment type="caution">
    <text evidence="2">The sequence shown here is derived from an EMBL/GenBank/DDBJ whole genome shotgun (WGS) entry which is preliminary data.</text>
</comment>
<keyword evidence="1" id="KW-0812">Transmembrane</keyword>
<feature type="transmembrane region" description="Helical" evidence="1">
    <location>
        <begin position="633"/>
        <end position="652"/>
    </location>
</feature>
<organism evidence="2 3">
    <name type="scientific">Actinoplanes aureus</name>
    <dbReference type="NCBI Taxonomy" id="2792083"/>
    <lineage>
        <taxon>Bacteria</taxon>
        <taxon>Bacillati</taxon>
        <taxon>Actinomycetota</taxon>
        <taxon>Actinomycetes</taxon>
        <taxon>Micromonosporales</taxon>
        <taxon>Micromonosporaceae</taxon>
        <taxon>Actinoplanes</taxon>
    </lineage>
</organism>
<evidence type="ECO:0000256" key="1">
    <source>
        <dbReference type="SAM" id="Phobius"/>
    </source>
</evidence>
<feature type="transmembrane region" description="Helical" evidence="1">
    <location>
        <begin position="236"/>
        <end position="256"/>
    </location>
</feature>
<evidence type="ECO:0000313" key="3">
    <source>
        <dbReference type="Proteomes" id="UP000598146"/>
    </source>
</evidence>
<feature type="transmembrane region" description="Helical" evidence="1">
    <location>
        <begin position="382"/>
        <end position="405"/>
    </location>
</feature>
<evidence type="ECO:0008006" key="4">
    <source>
        <dbReference type="Google" id="ProtNLM"/>
    </source>
</evidence>
<feature type="transmembrane region" description="Helical" evidence="1">
    <location>
        <begin position="454"/>
        <end position="476"/>
    </location>
</feature>
<name>A0A931C6S2_9ACTN</name>
<dbReference type="EMBL" id="JADQTO010000003">
    <property type="protein sequence ID" value="MBG0561161.1"/>
    <property type="molecule type" value="Genomic_DNA"/>
</dbReference>
<feature type="transmembrane region" description="Helical" evidence="1">
    <location>
        <begin position="497"/>
        <end position="521"/>
    </location>
</feature>
<keyword evidence="3" id="KW-1185">Reference proteome</keyword>
<dbReference type="AlphaFoldDB" id="A0A931C6S2"/>
<feature type="transmembrane region" description="Helical" evidence="1">
    <location>
        <begin position="356"/>
        <end position="376"/>
    </location>
</feature>
<keyword evidence="1" id="KW-0472">Membrane</keyword>
<feature type="transmembrane region" description="Helical" evidence="1">
    <location>
        <begin position="104"/>
        <end position="130"/>
    </location>
</feature>
<dbReference type="RefSeq" id="WP_196412972.1">
    <property type="nucleotide sequence ID" value="NZ_JADQTO010000003.1"/>
</dbReference>